<dbReference type="eggNOG" id="ENOG502TCZ5">
    <property type="taxonomic scope" value="Eukaryota"/>
</dbReference>
<dbReference type="PANTHER" id="PTHR23301">
    <property type="entry name" value="CHITIN BINDING PERITROPHIN-A"/>
    <property type="match status" value="1"/>
</dbReference>
<evidence type="ECO:0000313" key="10">
    <source>
        <dbReference type="Proteomes" id="UP000000673"/>
    </source>
</evidence>
<dbReference type="Proteomes" id="UP000000673">
    <property type="component" value="Unassembled WGS sequence"/>
</dbReference>
<feature type="chain" id="PRO_5010155716" description="Chitin-binding type-2 domain-containing protein" evidence="6">
    <location>
        <begin position="17"/>
        <end position="259"/>
    </location>
</feature>
<dbReference type="InterPro" id="IPR036508">
    <property type="entry name" value="Chitin-bd_dom_sf"/>
</dbReference>
<protein>
    <recommendedName>
        <fullName evidence="7">Chitin-binding type-2 domain-containing protein</fullName>
    </recommendedName>
</protein>
<dbReference type="InterPro" id="IPR002557">
    <property type="entry name" value="Chitin-bd_dom"/>
</dbReference>
<reference evidence="8" key="3">
    <citation type="journal article" date="2013" name="Nucleic Acids Res.">
        <title>The genome of Anopheles darlingi, the main neotropical malaria vector.</title>
        <authorList>
            <person name="Marinotti O."/>
            <person name="Cerqueira G.C."/>
            <person name="de Almeida L.G."/>
            <person name="Ferro M.I."/>
            <person name="Loreto E.L."/>
            <person name="Zaha A."/>
            <person name="Teixeira S.M."/>
            <person name="Wespiser A.R."/>
            <person name="Almeida E Silva A."/>
            <person name="Schlindwein A.D."/>
            <person name="Pacheco A.C."/>
            <person name="Silva A.L."/>
            <person name="Graveley B.R."/>
            <person name="Walenz B.P."/>
            <person name="Lima Bde A."/>
            <person name="Ribeiro C.A."/>
            <person name="Nunes-Silva C.G."/>
            <person name="de Carvalho C.R."/>
            <person name="Soares C.M."/>
            <person name="de Menezes C.B."/>
            <person name="Matiolli C."/>
            <person name="Caffrey D."/>
            <person name="Araujo D.A."/>
            <person name="de Oliveira D.M."/>
            <person name="Golenbock D."/>
            <person name="Grisard E.C."/>
            <person name="Fantinatti-Garboggini F."/>
            <person name="de Carvalho F.M."/>
            <person name="Barcellos F.G."/>
            <person name="Prosdocimi F."/>
            <person name="May G."/>
            <person name="Azevedo Junior G.M."/>
            <person name="Guimaraes G.M."/>
            <person name="Goldman G.H."/>
            <person name="Padilha I.Q."/>
            <person name="Batista Jda S."/>
            <person name="Ferro J.A."/>
            <person name="Ribeiro J.M."/>
            <person name="Fietto J.L."/>
            <person name="Dabbas K.M."/>
            <person name="Cerdeira L."/>
            <person name="Agnez-Lima L.F."/>
            <person name="Brocchi M."/>
            <person name="de Carvalho M.O."/>
            <person name="Teixeira Mde M."/>
            <person name="Diniz Maia Mde M."/>
            <person name="Goldman M.H."/>
            <person name="Cruz Schneider M.P."/>
            <person name="Felipe M.S."/>
            <person name="Hungria M."/>
            <person name="Nicolas M.F."/>
            <person name="Pereira M."/>
            <person name="Montes M.A."/>
            <person name="Cantao M.E."/>
            <person name="Vincentz M."/>
            <person name="Rafael M.S."/>
            <person name="Silverman N."/>
            <person name="Stoco P.H."/>
            <person name="Souza R.C."/>
            <person name="Vicentini R."/>
            <person name="Gazzinelli R.T."/>
            <person name="Neves Rde O."/>
            <person name="Silva R."/>
            <person name="Astolfi-Filho S."/>
            <person name="Maciel T.E."/>
            <person name="Urmenyi T.P."/>
            <person name="Tadei W.P."/>
            <person name="Camargo E.P."/>
            <person name="de Vasconcelos A.T."/>
        </authorList>
    </citation>
    <scope>NUCLEOTIDE SEQUENCE</scope>
</reference>
<evidence type="ECO:0000256" key="5">
    <source>
        <dbReference type="ARBA" id="ARBA00023180"/>
    </source>
</evidence>
<dbReference type="PANTHER" id="PTHR23301:SF0">
    <property type="entry name" value="CHITIN-BINDING TYPE-2 DOMAIN-CONTAINING PROTEIN-RELATED"/>
    <property type="match status" value="1"/>
</dbReference>
<reference evidence="8 10" key="1">
    <citation type="journal article" date="2010" name="BMC Genomics">
        <title>Combination of measures distinguishes pre-miRNAs from other stem-loops in the genome of the newly sequenced Anopheles darlingi.</title>
        <authorList>
            <person name="Mendes N.D."/>
            <person name="Freitas A.T."/>
            <person name="Vasconcelos A.T."/>
            <person name="Sagot M.F."/>
        </authorList>
    </citation>
    <scope>NUCLEOTIDE SEQUENCE</scope>
</reference>
<dbReference type="AlphaFoldDB" id="W5JPF3"/>
<dbReference type="VEuPathDB" id="VectorBase:ADAC003607"/>
<accession>W5JPF3</accession>
<keyword evidence="5" id="KW-0325">Glycoprotein</keyword>
<dbReference type="Gene3D" id="2.170.140.10">
    <property type="entry name" value="Chitin binding domain"/>
    <property type="match status" value="3"/>
</dbReference>
<dbReference type="Pfam" id="PF01607">
    <property type="entry name" value="CBM_14"/>
    <property type="match status" value="3"/>
</dbReference>
<evidence type="ECO:0000313" key="9">
    <source>
        <dbReference type="EnsemblMetazoa" id="ADAC003607-PA"/>
    </source>
</evidence>
<proteinExistence type="predicted"/>
<dbReference type="OMA" id="MFLVMDC"/>
<feature type="domain" description="Chitin-binding type-2" evidence="7">
    <location>
        <begin position="203"/>
        <end position="259"/>
    </location>
</feature>
<dbReference type="VEuPathDB" id="VectorBase:ADAR2_000434"/>
<keyword evidence="2 6" id="KW-0732">Signal</keyword>
<evidence type="ECO:0000256" key="6">
    <source>
        <dbReference type="SAM" id="SignalP"/>
    </source>
</evidence>
<evidence type="ECO:0000256" key="3">
    <source>
        <dbReference type="ARBA" id="ARBA00022737"/>
    </source>
</evidence>
<evidence type="ECO:0000259" key="7">
    <source>
        <dbReference type="PROSITE" id="PS50940"/>
    </source>
</evidence>
<dbReference type="EnsemblMetazoa" id="ADAC003607-RA">
    <property type="protein sequence ID" value="ADAC003607-PA"/>
    <property type="gene ID" value="ADAC003607"/>
</dbReference>
<feature type="domain" description="Chitin-binding type-2" evidence="7">
    <location>
        <begin position="16"/>
        <end position="71"/>
    </location>
</feature>
<dbReference type="EMBL" id="ADMH02000929">
    <property type="protein sequence ID" value="ETN64644.1"/>
    <property type="molecule type" value="Genomic_DNA"/>
</dbReference>
<evidence type="ECO:0000256" key="4">
    <source>
        <dbReference type="ARBA" id="ARBA00023157"/>
    </source>
</evidence>
<sequence>MQRFIVLAILIAAANAQFCSRPGQIVPNPINCKEFFMCRTGRLILFSCPDNTLFNPRTMACDSTNRVRCELGEIPTNVLTSAIKANPSKIEHTVTACINQPIASLLANQQDCSQFYQCSVTGSIGFQCPTGTLFDAYKRTCVERDQAVCGTVALPNPPLLPIQPPTLPVLPPSLPVLPPSLPILPPSLPTIPQQPPNNQNSLQMLCRGKPLGATVRNPLNCKQFVNCIGSNQLRLTTCPNGTAFDDVRKVCDWAQNVKC</sequence>
<keyword evidence="3" id="KW-0677">Repeat</keyword>
<dbReference type="InterPro" id="IPR051940">
    <property type="entry name" value="Chitin_bind-dev_reg"/>
</dbReference>
<feature type="domain" description="Chitin-binding type-2" evidence="7">
    <location>
        <begin position="94"/>
        <end position="151"/>
    </location>
</feature>
<organism evidence="8">
    <name type="scientific">Anopheles darlingi</name>
    <name type="common">Mosquito</name>
    <dbReference type="NCBI Taxonomy" id="43151"/>
    <lineage>
        <taxon>Eukaryota</taxon>
        <taxon>Metazoa</taxon>
        <taxon>Ecdysozoa</taxon>
        <taxon>Arthropoda</taxon>
        <taxon>Hexapoda</taxon>
        <taxon>Insecta</taxon>
        <taxon>Pterygota</taxon>
        <taxon>Neoptera</taxon>
        <taxon>Endopterygota</taxon>
        <taxon>Diptera</taxon>
        <taxon>Nematocera</taxon>
        <taxon>Culicoidea</taxon>
        <taxon>Culicidae</taxon>
        <taxon>Anophelinae</taxon>
        <taxon>Anopheles</taxon>
    </lineage>
</organism>
<evidence type="ECO:0000256" key="2">
    <source>
        <dbReference type="ARBA" id="ARBA00022729"/>
    </source>
</evidence>
<dbReference type="GO" id="GO:0005576">
    <property type="term" value="C:extracellular region"/>
    <property type="evidence" value="ECO:0007669"/>
    <property type="project" value="InterPro"/>
</dbReference>
<dbReference type="GO" id="GO:0008061">
    <property type="term" value="F:chitin binding"/>
    <property type="evidence" value="ECO:0007669"/>
    <property type="project" value="UniProtKB-KW"/>
</dbReference>
<dbReference type="PROSITE" id="PS50940">
    <property type="entry name" value="CHIT_BIND_II"/>
    <property type="match status" value="3"/>
</dbReference>
<name>W5JPF3_ANODA</name>
<feature type="signal peptide" evidence="6">
    <location>
        <begin position="1"/>
        <end position="16"/>
    </location>
</feature>
<reference evidence="8" key="2">
    <citation type="submission" date="2010-05" db="EMBL/GenBank/DDBJ databases">
        <authorList>
            <person name="Almeida L.G."/>
            <person name="Nicolas M.F."/>
            <person name="Souza R.C."/>
            <person name="Vasconcelos A.T.R."/>
        </authorList>
    </citation>
    <scope>NUCLEOTIDE SEQUENCE</scope>
</reference>
<keyword evidence="10" id="KW-1185">Reference proteome</keyword>
<keyword evidence="4" id="KW-1015">Disulfide bond</keyword>
<dbReference type="HOGENOM" id="CLU_067910_0_0_1"/>
<reference evidence="9" key="4">
    <citation type="submission" date="2015-06" db="UniProtKB">
        <authorList>
            <consortium name="EnsemblMetazoa"/>
        </authorList>
    </citation>
    <scope>IDENTIFICATION</scope>
</reference>
<dbReference type="SMART" id="SM00494">
    <property type="entry name" value="ChtBD2"/>
    <property type="match status" value="3"/>
</dbReference>
<keyword evidence="1" id="KW-0147">Chitin-binding</keyword>
<dbReference type="SUPFAM" id="SSF57625">
    <property type="entry name" value="Invertebrate chitin-binding proteins"/>
    <property type="match status" value="3"/>
</dbReference>
<gene>
    <name evidence="8" type="ORF">AND_003607</name>
</gene>
<evidence type="ECO:0000313" key="8">
    <source>
        <dbReference type="EMBL" id="ETN64644.1"/>
    </source>
</evidence>
<evidence type="ECO:0000256" key="1">
    <source>
        <dbReference type="ARBA" id="ARBA00022669"/>
    </source>
</evidence>